<keyword evidence="5" id="KW-0804">Transcription</keyword>
<keyword evidence="3" id="KW-0238">DNA-binding</keyword>
<accession>A0AA41U371</accession>
<dbReference type="PROSITE" id="PS51078">
    <property type="entry name" value="ICLR_ED"/>
    <property type="match status" value="1"/>
</dbReference>
<keyword evidence="12" id="KW-1185">Reference proteome</keyword>
<comment type="caution">
    <text evidence="11">The sequence shown here is derived from an EMBL/GenBank/DDBJ whole genome shotgun (WGS) entry which is preliminary data.</text>
</comment>
<dbReference type="GO" id="GO:0045892">
    <property type="term" value="P:negative regulation of DNA-templated transcription"/>
    <property type="evidence" value="ECO:0007669"/>
    <property type="project" value="TreeGrafter"/>
</dbReference>
<dbReference type="GO" id="GO:0003700">
    <property type="term" value="F:DNA-binding transcription factor activity"/>
    <property type="evidence" value="ECO:0007669"/>
    <property type="project" value="TreeGrafter"/>
</dbReference>
<keyword evidence="1" id="KW-0319">Glycerol metabolism</keyword>
<evidence type="ECO:0000256" key="3">
    <source>
        <dbReference type="ARBA" id="ARBA00023125"/>
    </source>
</evidence>
<feature type="domain" description="IclR-ED" evidence="10">
    <location>
        <begin position="88"/>
        <end position="291"/>
    </location>
</feature>
<feature type="domain" description="HTH iclR-type" evidence="9">
    <location>
        <begin position="24"/>
        <end position="87"/>
    </location>
</feature>
<gene>
    <name evidence="11" type="ORF">LZ495_30445</name>
</gene>
<protein>
    <recommendedName>
        <fullName evidence="7">Glycerol operon regulatory protein</fullName>
    </recommendedName>
</protein>
<name>A0AA41U371_9ACTN</name>
<proteinExistence type="predicted"/>
<dbReference type="InterPro" id="IPR036390">
    <property type="entry name" value="WH_DNA-bd_sf"/>
</dbReference>
<dbReference type="Gene3D" id="1.10.10.10">
    <property type="entry name" value="Winged helix-like DNA-binding domain superfamily/Winged helix DNA-binding domain"/>
    <property type="match status" value="1"/>
</dbReference>
<organism evidence="11 12">
    <name type="scientific">Yinghuangia soli</name>
    <dbReference type="NCBI Taxonomy" id="2908204"/>
    <lineage>
        <taxon>Bacteria</taxon>
        <taxon>Bacillati</taxon>
        <taxon>Actinomycetota</taxon>
        <taxon>Actinomycetes</taxon>
        <taxon>Kitasatosporales</taxon>
        <taxon>Streptomycetaceae</taxon>
        <taxon>Yinghuangia</taxon>
    </lineage>
</organism>
<dbReference type="GO" id="GO:0003677">
    <property type="term" value="F:DNA binding"/>
    <property type="evidence" value="ECO:0007669"/>
    <property type="project" value="UniProtKB-KW"/>
</dbReference>
<evidence type="ECO:0000313" key="11">
    <source>
        <dbReference type="EMBL" id="MCF2531510.1"/>
    </source>
</evidence>
<evidence type="ECO:0000256" key="6">
    <source>
        <dbReference type="ARBA" id="ARBA00058938"/>
    </source>
</evidence>
<dbReference type="EMBL" id="JAKFHA010000024">
    <property type="protein sequence ID" value="MCF2531510.1"/>
    <property type="molecule type" value="Genomic_DNA"/>
</dbReference>
<dbReference type="SUPFAM" id="SSF46785">
    <property type="entry name" value="Winged helix' DNA-binding domain"/>
    <property type="match status" value="1"/>
</dbReference>
<comment type="function">
    <text evidence="6">May be an activator protein for the gylABX operon.</text>
</comment>
<evidence type="ECO:0000256" key="5">
    <source>
        <dbReference type="ARBA" id="ARBA00023163"/>
    </source>
</evidence>
<evidence type="ECO:0000259" key="9">
    <source>
        <dbReference type="PROSITE" id="PS51077"/>
    </source>
</evidence>
<evidence type="ECO:0000256" key="4">
    <source>
        <dbReference type="ARBA" id="ARBA00023159"/>
    </source>
</evidence>
<dbReference type="FunFam" id="1.10.10.10:FF:000056">
    <property type="entry name" value="IclR family transcriptional regulator"/>
    <property type="match status" value="1"/>
</dbReference>
<evidence type="ECO:0000256" key="1">
    <source>
        <dbReference type="ARBA" id="ARBA00022798"/>
    </source>
</evidence>
<evidence type="ECO:0000256" key="7">
    <source>
        <dbReference type="ARBA" id="ARBA00070406"/>
    </source>
</evidence>
<evidence type="ECO:0000256" key="8">
    <source>
        <dbReference type="SAM" id="MobiDB-lite"/>
    </source>
</evidence>
<dbReference type="AlphaFoldDB" id="A0AA41U371"/>
<dbReference type="SUPFAM" id="SSF55781">
    <property type="entry name" value="GAF domain-like"/>
    <property type="match status" value="1"/>
</dbReference>
<dbReference type="InterPro" id="IPR014757">
    <property type="entry name" value="Tscrpt_reg_IclR_C"/>
</dbReference>
<dbReference type="RefSeq" id="WP_235056159.1">
    <property type="nucleotide sequence ID" value="NZ_JAKFHA010000024.1"/>
</dbReference>
<dbReference type="InterPro" id="IPR036388">
    <property type="entry name" value="WH-like_DNA-bd_sf"/>
</dbReference>
<dbReference type="Proteomes" id="UP001165378">
    <property type="component" value="Unassembled WGS sequence"/>
</dbReference>
<reference evidence="11" key="1">
    <citation type="submission" date="2022-01" db="EMBL/GenBank/DDBJ databases">
        <title>Genome-Based Taxonomic Classification of the Phylum Actinobacteria.</title>
        <authorList>
            <person name="Gao Y."/>
        </authorList>
    </citation>
    <scope>NUCLEOTIDE SEQUENCE</scope>
    <source>
        <strain evidence="11">KLBMP 8922</strain>
    </source>
</reference>
<feature type="region of interest" description="Disordered" evidence="8">
    <location>
        <begin position="181"/>
        <end position="205"/>
    </location>
</feature>
<dbReference type="PROSITE" id="PS51077">
    <property type="entry name" value="HTH_ICLR"/>
    <property type="match status" value="1"/>
</dbReference>
<dbReference type="InterPro" id="IPR029016">
    <property type="entry name" value="GAF-like_dom_sf"/>
</dbReference>
<sequence length="300" mass="31236">MPADGGSRAAAAPGDAAASASQTVAVVERAADVLLHFCDARRGDLGITEIADAMGLSKAAVHRLLGSLRSRGLVEIDPDTRRYALGPAAARVGLSYLARLDVRAVALPELKVLSEATGETATLSVRSGDSRLYIDQVTPDREVIMSVSLGAPYPLNVGASSKALLAFLPEARDARELARLVRSSRSVHPPRSPRTGTPSADTGMDDTLANGASLRRLANELAAIRARGWSRSAGERQPGAGSVAAPVFDHRAAPVAVVSVCGPADRFASVVGQCLEQLLDATGRLSRRLGAPAHCMPPTR</sequence>
<dbReference type="SMART" id="SM00346">
    <property type="entry name" value="HTH_ICLR"/>
    <property type="match status" value="1"/>
</dbReference>
<dbReference type="PANTHER" id="PTHR30136:SF35">
    <property type="entry name" value="HTH-TYPE TRANSCRIPTIONAL REGULATOR RV1719"/>
    <property type="match status" value="1"/>
</dbReference>
<dbReference type="Pfam" id="PF01614">
    <property type="entry name" value="IclR_C"/>
    <property type="match status" value="2"/>
</dbReference>
<dbReference type="CDD" id="cd00090">
    <property type="entry name" value="HTH_ARSR"/>
    <property type="match status" value="1"/>
</dbReference>
<dbReference type="PANTHER" id="PTHR30136">
    <property type="entry name" value="HELIX-TURN-HELIX TRANSCRIPTIONAL REGULATOR, ICLR FAMILY"/>
    <property type="match status" value="1"/>
</dbReference>
<keyword evidence="2" id="KW-0805">Transcription regulation</keyword>
<dbReference type="Gene3D" id="3.30.450.40">
    <property type="match status" value="1"/>
</dbReference>
<dbReference type="InterPro" id="IPR011991">
    <property type="entry name" value="ArsR-like_HTH"/>
</dbReference>
<dbReference type="InterPro" id="IPR050707">
    <property type="entry name" value="HTH_MetabolicPath_Reg"/>
</dbReference>
<dbReference type="Pfam" id="PF09339">
    <property type="entry name" value="HTH_IclR"/>
    <property type="match status" value="1"/>
</dbReference>
<dbReference type="GO" id="GO:0006071">
    <property type="term" value="P:glycerol metabolic process"/>
    <property type="evidence" value="ECO:0007669"/>
    <property type="project" value="UniProtKB-KW"/>
</dbReference>
<dbReference type="InterPro" id="IPR005471">
    <property type="entry name" value="Tscrpt_reg_IclR_N"/>
</dbReference>
<evidence type="ECO:0000256" key="2">
    <source>
        <dbReference type="ARBA" id="ARBA00023015"/>
    </source>
</evidence>
<keyword evidence="4" id="KW-0010">Activator</keyword>
<evidence type="ECO:0000259" key="10">
    <source>
        <dbReference type="PROSITE" id="PS51078"/>
    </source>
</evidence>
<evidence type="ECO:0000313" key="12">
    <source>
        <dbReference type="Proteomes" id="UP001165378"/>
    </source>
</evidence>